<feature type="region of interest" description="Disordered" evidence="2">
    <location>
        <begin position="109"/>
        <end position="130"/>
    </location>
</feature>
<keyword evidence="5" id="KW-1185">Reference proteome</keyword>
<reference evidence="4 5" key="1">
    <citation type="submission" date="2020-09" db="EMBL/GenBank/DDBJ databases">
        <title>Paenibacillus sp. strain PR3 16S rRNA gene Genome sequencing and assembly.</title>
        <authorList>
            <person name="Kim J."/>
        </authorList>
    </citation>
    <scope>NUCLEOTIDE SEQUENCE [LARGE SCALE GENOMIC DNA]</scope>
    <source>
        <strain evidence="4 5">PR3</strain>
    </source>
</reference>
<dbReference type="PROSITE" id="PS50966">
    <property type="entry name" value="ZF_SWIM"/>
    <property type="match status" value="1"/>
</dbReference>
<evidence type="ECO:0000259" key="3">
    <source>
        <dbReference type="PROSITE" id="PS50966"/>
    </source>
</evidence>
<accession>A0ABR8MYZ2</accession>
<organism evidence="4 5">
    <name type="scientific">Paenibacillus terricola</name>
    <dbReference type="NCBI Taxonomy" id="2763503"/>
    <lineage>
        <taxon>Bacteria</taxon>
        <taxon>Bacillati</taxon>
        <taxon>Bacillota</taxon>
        <taxon>Bacilli</taxon>
        <taxon>Bacillales</taxon>
        <taxon>Paenibacillaceae</taxon>
        <taxon>Paenibacillus</taxon>
    </lineage>
</organism>
<dbReference type="EMBL" id="JACXZA010000002">
    <property type="protein sequence ID" value="MBD3919399.1"/>
    <property type="molecule type" value="Genomic_DNA"/>
</dbReference>
<feature type="compositionally biased region" description="Basic and acidic residues" evidence="2">
    <location>
        <begin position="109"/>
        <end position="128"/>
    </location>
</feature>
<proteinExistence type="predicted"/>
<keyword evidence="1" id="KW-0479">Metal-binding</keyword>
<evidence type="ECO:0000313" key="4">
    <source>
        <dbReference type="EMBL" id="MBD3919399.1"/>
    </source>
</evidence>
<dbReference type="InterPro" id="IPR007527">
    <property type="entry name" value="Znf_SWIM"/>
</dbReference>
<sequence length="481" mass="54594">MNTITEAYVDSLAPNAGAIKNGRDLVRKNSFPVRCITVDHTLLFGECKGSGKEPYRCSIDFIQEGSPVFRCTCPSRQFPCKHTLGLLYAYASSSSSFETSDIPAEIADKRDKAEKREEKKQAVEKEGAAKAPRKVNKSALVKKITAQLEGIAILEKLVLQVVHNGLGSIDKKMVQLIEEQAKQLGNYYIPGAQAALRELLLLLREDGDREANYGYAIEQLIYLQALVKKSRTYLEQRAEQPDLPMETDSTLEELLGHAWQLAELRELGRTKPNTELLQLAFLSYADHASNEFVDHGWWIDLEDGTIRVTRHMRPFRAAKQMKEEDSLFSIVQTDELLIYPGELNARVRWEHARFREIGEADYHRVKQLAIASYPDVIKKVKNQIKNPLSDKMPAALVAFQSIERVNDDTYILRDAQNKQIPLATNLLEAPHQPHVILGLLQPEELRNQAALIVFRHELESGRLVAQIMSIVTDRRLIRLLY</sequence>
<name>A0ABR8MYZ2_9BACL</name>
<keyword evidence="1" id="KW-0862">Zinc</keyword>
<gene>
    <name evidence="4" type="ORF">H8B09_11605</name>
</gene>
<evidence type="ECO:0000256" key="2">
    <source>
        <dbReference type="SAM" id="MobiDB-lite"/>
    </source>
</evidence>
<comment type="caution">
    <text evidence="4">The sequence shown here is derived from an EMBL/GenBank/DDBJ whole genome shotgun (WGS) entry which is preliminary data.</text>
</comment>
<protein>
    <submittedName>
        <fullName evidence="4">SWIM zinc finger family protein</fullName>
    </submittedName>
</protein>
<keyword evidence="1" id="KW-0863">Zinc-finger</keyword>
<evidence type="ECO:0000256" key="1">
    <source>
        <dbReference type="PROSITE-ProRule" id="PRU00325"/>
    </source>
</evidence>
<dbReference type="RefSeq" id="WP_191203646.1">
    <property type="nucleotide sequence ID" value="NZ_JACXZA010000002.1"/>
</dbReference>
<dbReference type="Pfam" id="PF04434">
    <property type="entry name" value="SWIM"/>
    <property type="match status" value="1"/>
</dbReference>
<evidence type="ECO:0000313" key="5">
    <source>
        <dbReference type="Proteomes" id="UP000609346"/>
    </source>
</evidence>
<feature type="domain" description="SWIM-type" evidence="3">
    <location>
        <begin position="55"/>
        <end position="91"/>
    </location>
</feature>
<dbReference type="Proteomes" id="UP000609346">
    <property type="component" value="Unassembled WGS sequence"/>
</dbReference>